<evidence type="ECO:0000256" key="3">
    <source>
        <dbReference type="ARBA" id="ARBA00022598"/>
    </source>
</evidence>
<comment type="similarity">
    <text evidence="1 9">Belongs to the MurCDEF family. MurE subfamily.</text>
</comment>
<dbReference type="GO" id="GO:0051301">
    <property type="term" value="P:cell division"/>
    <property type="evidence" value="ECO:0007669"/>
    <property type="project" value="UniProtKB-KW"/>
</dbReference>
<dbReference type="InterPro" id="IPR013221">
    <property type="entry name" value="Mur_ligase_cen"/>
</dbReference>
<comment type="catalytic activity">
    <reaction evidence="9">
        <text>UDP-N-acetyl-alpha-D-muramoyl-L-alanyl-D-glutamate + meso-2,6-diaminopimelate + ATP = UDP-N-acetyl-alpha-D-muramoyl-L-alanyl-gamma-D-glutamyl-meso-2,6-diaminopimelate + ADP + phosphate + H(+)</text>
        <dbReference type="Rhea" id="RHEA:23676"/>
        <dbReference type="ChEBI" id="CHEBI:15378"/>
        <dbReference type="ChEBI" id="CHEBI:30616"/>
        <dbReference type="ChEBI" id="CHEBI:43474"/>
        <dbReference type="ChEBI" id="CHEBI:57791"/>
        <dbReference type="ChEBI" id="CHEBI:83900"/>
        <dbReference type="ChEBI" id="CHEBI:83905"/>
        <dbReference type="ChEBI" id="CHEBI:456216"/>
        <dbReference type="EC" id="6.3.2.13"/>
    </reaction>
</comment>
<evidence type="ECO:0000259" key="11">
    <source>
        <dbReference type="Pfam" id="PF02875"/>
    </source>
</evidence>
<feature type="binding site" evidence="9">
    <location>
        <position position="329"/>
    </location>
    <ligand>
        <name>meso-2,6-diaminopimelate</name>
        <dbReference type="ChEBI" id="CHEBI:57791"/>
    </ligand>
</feature>
<dbReference type="Pfam" id="PF02875">
    <property type="entry name" value="Mur_ligase_C"/>
    <property type="match status" value="1"/>
</dbReference>
<evidence type="ECO:0000256" key="4">
    <source>
        <dbReference type="ARBA" id="ARBA00022741"/>
    </source>
</evidence>
<dbReference type="Pfam" id="PF08245">
    <property type="entry name" value="Mur_ligase_M"/>
    <property type="match status" value="1"/>
</dbReference>
<dbReference type="Proteomes" id="UP000231638">
    <property type="component" value="Unassembled WGS sequence"/>
</dbReference>
<dbReference type="InterPro" id="IPR004101">
    <property type="entry name" value="Mur_ligase_C"/>
</dbReference>
<keyword evidence="3 9" id="KW-0436">Ligase</keyword>
<reference evidence="13 14" key="1">
    <citation type="journal article" date="2017" name="Front. Microbiol.">
        <title>Comparative Genomic Analysis of the Class Epsilonproteobacteria and Proposed Reclassification to Epsilonbacteraeota (phyl. nov.).</title>
        <authorList>
            <person name="Waite D.W."/>
            <person name="Vanwonterghem I."/>
            <person name="Rinke C."/>
            <person name="Parks D.H."/>
            <person name="Zhang Y."/>
            <person name="Takai K."/>
            <person name="Sievert S.M."/>
            <person name="Simon J."/>
            <person name="Campbell B.J."/>
            <person name="Hanson T.E."/>
            <person name="Woyke T."/>
            <person name="Klotz M.G."/>
            <person name="Hugenholtz P."/>
        </authorList>
    </citation>
    <scope>NUCLEOTIDE SEQUENCE [LARGE SCALE GENOMIC DNA]</scope>
    <source>
        <strain evidence="13">UBA11420</strain>
    </source>
</reference>
<evidence type="ECO:0000313" key="14">
    <source>
        <dbReference type="Proteomes" id="UP000231638"/>
    </source>
</evidence>
<organism evidence="13 14">
    <name type="scientific">Sulfurospirillum cavolei</name>
    <dbReference type="NCBI Taxonomy" id="366522"/>
    <lineage>
        <taxon>Bacteria</taxon>
        <taxon>Pseudomonadati</taxon>
        <taxon>Campylobacterota</taxon>
        <taxon>Epsilonproteobacteria</taxon>
        <taxon>Campylobacterales</taxon>
        <taxon>Sulfurospirillaceae</taxon>
        <taxon>Sulfurospirillum</taxon>
    </lineage>
</organism>
<dbReference type="InterPro" id="IPR018109">
    <property type="entry name" value="Folylpolyglutamate_synth_CS"/>
</dbReference>
<dbReference type="InterPro" id="IPR036565">
    <property type="entry name" value="Mur-like_cat_sf"/>
</dbReference>
<dbReference type="UniPathway" id="UPA00219"/>
<dbReference type="NCBIfam" id="NF001126">
    <property type="entry name" value="PRK00139.1-4"/>
    <property type="match status" value="1"/>
</dbReference>
<dbReference type="InterPro" id="IPR005761">
    <property type="entry name" value="UDP-N-AcMur-Glu-dNH2Pim_ligase"/>
</dbReference>
<dbReference type="AlphaFoldDB" id="A0A2D3WAZ5"/>
<dbReference type="NCBIfam" id="TIGR01085">
    <property type="entry name" value="murE"/>
    <property type="match status" value="1"/>
</dbReference>
<proteinExistence type="inferred from homology"/>
<dbReference type="Gene3D" id="3.40.1190.10">
    <property type="entry name" value="Mur-like, catalytic domain"/>
    <property type="match status" value="1"/>
</dbReference>
<dbReference type="GO" id="GO:0071555">
    <property type="term" value="P:cell wall organization"/>
    <property type="evidence" value="ECO:0007669"/>
    <property type="project" value="UniProtKB-KW"/>
</dbReference>
<feature type="modified residue" description="N6-carboxylysine" evidence="9">
    <location>
        <position position="181"/>
    </location>
</feature>
<keyword evidence="8 9" id="KW-0961">Cell wall biogenesis/degradation</keyword>
<comment type="pathway">
    <text evidence="9 10">Cell wall biogenesis; peptidoglycan biosynthesis.</text>
</comment>
<evidence type="ECO:0000259" key="12">
    <source>
        <dbReference type="Pfam" id="PF08245"/>
    </source>
</evidence>
<dbReference type="HAMAP" id="MF_00208">
    <property type="entry name" value="MurE"/>
    <property type="match status" value="1"/>
</dbReference>
<protein>
    <recommendedName>
        <fullName evidence="9">UDP-N-acetylmuramoyl-L-alanyl-D-glutamate--2,6-diaminopimelate ligase</fullName>
        <ecNumber evidence="9">6.3.2.13</ecNumber>
    </recommendedName>
    <alternativeName>
        <fullName evidence="9">Meso-A2pm-adding enzyme</fullName>
    </alternativeName>
    <alternativeName>
        <fullName evidence="9">Meso-diaminopimelate-adding enzyme</fullName>
    </alternativeName>
    <alternativeName>
        <fullName evidence="9">UDP-MurNAc-L-Ala-D-Glu:meso-diaminopimelate ligase</fullName>
    </alternativeName>
    <alternativeName>
        <fullName evidence="9">UDP-MurNAc-tripeptide synthetase</fullName>
    </alternativeName>
    <alternativeName>
        <fullName evidence="9">UDP-N-acetylmuramyl-tripeptide synthetase</fullName>
    </alternativeName>
</protein>
<evidence type="ECO:0000256" key="9">
    <source>
        <dbReference type="HAMAP-Rule" id="MF_00208"/>
    </source>
</evidence>
<comment type="cofactor">
    <cofactor evidence="9">
        <name>Mg(2+)</name>
        <dbReference type="ChEBI" id="CHEBI:18420"/>
    </cofactor>
</comment>
<dbReference type="GO" id="GO:0005737">
    <property type="term" value="C:cytoplasm"/>
    <property type="evidence" value="ECO:0007669"/>
    <property type="project" value="UniProtKB-SubCell"/>
</dbReference>
<dbReference type="Gene3D" id="3.90.190.20">
    <property type="entry name" value="Mur ligase, C-terminal domain"/>
    <property type="match status" value="1"/>
</dbReference>
<keyword evidence="9 10" id="KW-0132">Cell division</keyword>
<feature type="binding site" evidence="9">
    <location>
        <position position="147"/>
    </location>
    <ligand>
        <name>UDP-N-acetyl-alpha-D-muramoyl-L-alanyl-D-glutamate</name>
        <dbReference type="ChEBI" id="CHEBI:83900"/>
    </ligand>
</feature>
<dbReference type="GO" id="GO:0009252">
    <property type="term" value="P:peptidoglycan biosynthetic process"/>
    <property type="evidence" value="ECO:0007669"/>
    <property type="project" value="UniProtKB-UniRule"/>
</dbReference>
<keyword evidence="9 10" id="KW-0131">Cell cycle</keyword>
<evidence type="ECO:0000256" key="2">
    <source>
        <dbReference type="ARBA" id="ARBA00022490"/>
    </source>
</evidence>
<name>A0A2D3WAZ5_9BACT</name>
<dbReference type="EC" id="6.3.2.13" evidence="9"/>
<evidence type="ECO:0000256" key="5">
    <source>
        <dbReference type="ARBA" id="ARBA00022840"/>
    </source>
</evidence>
<feature type="binding site" evidence="9">
    <location>
        <begin position="114"/>
        <end position="115"/>
    </location>
    <ligand>
        <name>UDP-N-acetyl-alpha-D-muramoyl-L-alanyl-D-glutamate</name>
        <dbReference type="ChEBI" id="CHEBI:83900"/>
    </ligand>
</feature>
<comment type="subcellular location">
    <subcellularLocation>
        <location evidence="9 10">Cytoplasm</location>
    </subcellularLocation>
</comment>
<evidence type="ECO:0000256" key="8">
    <source>
        <dbReference type="ARBA" id="ARBA00023316"/>
    </source>
</evidence>
<feature type="binding site" evidence="9">
    <location>
        <position position="141"/>
    </location>
    <ligand>
        <name>UDP-N-acetyl-alpha-D-muramoyl-L-alanyl-D-glutamate</name>
        <dbReference type="ChEBI" id="CHEBI:83900"/>
    </ligand>
</feature>
<evidence type="ECO:0000256" key="6">
    <source>
        <dbReference type="ARBA" id="ARBA00022960"/>
    </source>
</evidence>
<dbReference type="STRING" id="366522.GCA_001548055_00468"/>
<evidence type="ECO:0000256" key="10">
    <source>
        <dbReference type="RuleBase" id="RU004135"/>
    </source>
</evidence>
<evidence type="ECO:0000256" key="1">
    <source>
        <dbReference type="ARBA" id="ARBA00005898"/>
    </source>
</evidence>
<dbReference type="PROSITE" id="PS01011">
    <property type="entry name" value="FOLYLPOLYGLU_SYNT_1"/>
    <property type="match status" value="1"/>
</dbReference>
<comment type="caution">
    <text evidence="9">Lacks conserved residue(s) required for the propagation of feature annotation.</text>
</comment>
<feature type="short sequence motif" description="Meso-diaminopimelate recognition motif" evidence="9">
    <location>
        <begin position="353"/>
        <end position="356"/>
    </location>
</feature>
<dbReference type="GO" id="GO:0005524">
    <property type="term" value="F:ATP binding"/>
    <property type="evidence" value="ECO:0007669"/>
    <property type="project" value="UniProtKB-UniRule"/>
</dbReference>
<gene>
    <name evidence="9" type="primary">murE</name>
    <name evidence="13" type="ORF">CFH80_05935</name>
</gene>
<dbReference type="PANTHER" id="PTHR23135:SF4">
    <property type="entry name" value="UDP-N-ACETYLMURAMOYL-L-ALANYL-D-GLUTAMATE--2,6-DIAMINOPIMELATE LIGASE MURE HOMOLOG, CHLOROPLASTIC"/>
    <property type="match status" value="1"/>
</dbReference>
<dbReference type="EMBL" id="DLUG01000159">
    <property type="protein sequence ID" value="DAB36240.1"/>
    <property type="molecule type" value="Genomic_DNA"/>
</dbReference>
<feature type="binding site" evidence="9">
    <location>
        <begin position="71"/>
        <end position="77"/>
    </location>
    <ligand>
        <name>ATP</name>
        <dbReference type="ChEBI" id="CHEBI:30616"/>
    </ligand>
</feature>
<dbReference type="SUPFAM" id="SSF53244">
    <property type="entry name" value="MurD-like peptide ligases, peptide-binding domain"/>
    <property type="match status" value="1"/>
</dbReference>
<keyword evidence="5 9" id="KW-0067">ATP-binding</keyword>
<feature type="binding site" evidence="9">
    <location>
        <position position="408"/>
    </location>
    <ligand>
        <name>meso-2,6-diaminopimelate</name>
        <dbReference type="ChEBI" id="CHEBI:57791"/>
    </ligand>
</feature>
<feature type="binding site" evidence="9">
    <location>
        <position position="18"/>
    </location>
    <ligand>
        <name>UDP-N-acetyl-alpha-D-muramoyl-L-alanyl-D-glutamate</name>
        <dbReference type="ChEBI" id="CHEBI:83900"/>
    </ligand>
</feature>
<keyword evidence="4 9" id="KW-0547">Nucleotide-binding</keyword>
<dbReference type="PANTHER" id="PTHR23135">
    <property type="entry name" value="MUR LIGASE FAMILY MEMBER"/>
    <property type="match status" value="1"/>
</dbReference>
<feature type="binding site" evidence="9">
    <location>
        <begin position="353"/>
        <end position="356"/>
    </location>
    <ligand>
        <name>meso-2,6-diaminopimelate</name>
        <dbReference type="ChEBI" id="CHEBI:57791"/>
    </ligand>
</feature>
<feature type="binding site" evidence="9">
    <location>
        <position position="149"/>
    </location>
    <ligand>
        <name>UDP-N-acetyl-alpha-D-muramoyl-L-alanyl-D-glutamate</name>
        <dbReference type="ChEBI" id="CHEBI:83900"/>
    </ligand>
</feature>
<dbReference type="GO" id="GO:0008765">
    <property type="term" value="F:UDP-N-acetylmuramoylalanyl-D-glutamate-2,6-diaminopimelate ligase activity"/>
    <property type="evidence" value="ECO:0007669"/>
    <property type="project" value="UniProtKB-UniRule"/>
</dbReference>
<dbReference type="GO" id="GO:0000287">
    <property type="term" value="F:magnesium ion binding"/>
    <property type="evidence" value="ECO:0007669"/>
    <property type="project" value="UniProtKB-UniRule"/>
</dbReference>
<feature type="domain" description="Mur ligase central" evidence="12">
    <location>
        <begin position="69"/>
        <end position="261"/>
    </location>
</feature>
<dbReference type="InterPro" id="IPR036615">
    <property type="entry name" value="Mur_ligase_C_dom_sf"/>
</dbReference>
<feature type="domain" description="Mur ligase C-terminal" evidence="11">
    <location>
        <begin position="285"/>
        <end position="406"/>
    </location>
</feature>
<keyword evidence="6 9" id="KW-0133">Cell shape</keyword>
<comment type="function">
    <text evidence="9">Catalyzes the addition of meso-diaminopimelic acid to the nucleotide precursor UDP-N-acetylmuramoyl-L-alanyl-D-glutamate (UMAG) in the biosynthesis of bacterial cell-wall peptidoglycan.</text>
</comment>
<sequence length="437" mass="48238">MKIELKNSAPFLHVTDNSNECDASSIFVVTDLNASYRQSALDRGCTKVISPQACLELLGINDRIKIIGITGTNGKTTTAAAIYSILLDLGKKAGLQGTRGCFINETRIEDKSLTTPPILQTIKNLKTALDAGCEYFVMEVSSHAIVQNRIDGLPFALKILTNVTQDHLDFHKTIDEYIAVKSRFFEDEGLKLINKDESNIRYNRTQAFSYGIEHPATYKILAYALKDGISAAVAKNNSVYEFESPLHGFFNLYNLLAAVSAIDCLGVSSMEAICEAVENFGGVEGRMEVVSREPLVIVDFAHTPDGMEKVMESMKDQNMIVVFGAGGDRDRTKRPKMGAVAERYAQKIIVTSDNPRSEEPQSIIDEILAGMHGSRPIYVEADRACAIEKALRLQAPNEVLLILGKGDETYQEIAGKKYPFDDREIVKTLIAELPKQK</sequence>
<comment type="caution">
    <text evidence="13">The sequence shown here is derived from an EMBL/GenBank/DDBJ whole genome shotgun (WGS) entry which is preliminary data.</text>
</comment>
<dbReference type="GO" id="GO:0008360">
    <property type="term" value="P:regulation of cell shape"/>
    <property type="evidence" value="ECO:0007669"/>
    <property type="project" value="UniProtKB-KW"/>
</dbReference>
<comment type="PTM">
    <text evidence="9">Carboxylation is probably crucial for Mg(2+) binding and, consequently, for the gamma-phosphate positioning of ATP.</text>
</comment>
<dbReference type="SUPFAM" id="SSF53623">
    <property type="entry name" value="MurD-like peptide ligases, catalytic domain"/>
    <property type="match status" value="1"/>
</dbReference>
<keyword evidence="7 9" id="KW-0573">Peptidoglycan synthesis</keyword>
<keyword evidence="9" id="KW-0460">Magnesium</keyword>
<dbReference type="GO" id="GO:0004326">
    <property type="term" value="F:tetrahydrofolylpolyglutamate synthase activity"/>
    <property type="evidence" value="ECO:0007669"/>
    <property type="project" value="InterPro"/>
</dbReference>
<accession>A0A2D3WAZ5</accession>
<keyword evidence="2 9" id="KW-0963">Cytoplasm</keyword>
<evidence type="ECO:0000256" key="7">
    <source>
        <dbReference type="ARBA" id="ARBA00022984"/>
    </source>
</evidence>
<feature type="binding site" evidence="9">
    <location>
        <position position="404"/>
    </location>
    <ligand>
        <name>meso-2,6-diaminopimelate</name>
        <dbReference type="ChEBI" id="CHEBI:57791"/>
    </ligand>
</feature>
<evidence type="ECO:0000313" key="13">
    <source>
        <dbReference type="EMBL" id="DAB36240.1"/>
    </source>
</evidence>